<keyword evidence="6" id="KW-0449">Lipoprotein</keyword>
<evidence type="ECO:0000313" key="6">
    <source>
        <dbReference type="EMBL" id="XDU73444.1"/>
    </source>
</evidence>
<dbReference type="SUPFAM" id="SSF89392">
    <property type="entry name" value="Prokaryotic lipoproteins and lipoprotein localization factors"/>
    <property type="match status" value="1"/>
</dbReference>
<comment type="subunit">
    <text evidence="1">Monomer.</text>
</comment>
<evidence type="ECO:0000256" key="3">
    <source>
        <dbReference type="ARBA" id="ARBA00022729"/>
    </source>
</evidence>
<dbReference type="PANTHER" id="PTHR35869">
    <property type="entry name" value="OUTER-MEMBRANE LIPOPROTEIN CARRIER PROTEIN"/>
    <property type="match status" value="1"/>
</dbReference>
<organism evidence="6">
    <name type="scientific">Rouxiella sp. WC2420</name>
    <dbReference type="NCBI Taxonomy" id="3234145"/>
    <lineage>
        <taxon>Bacteria</taxon>
        <taxon>Pseudomonadati</taxon>
        <taxon>Pseudomonadota</taxon>
        <taxon>Gammaproteobacteria</taxon>
        <taxon>Enterobacterales</taxon>
        <taxon>Yersiniaceae</taxon>
        <taxon>Rouxiella</taxon>
    </lineage>
</organism>
<dbReference type="Pfam" id="PF03548">
    <property type="entry name" value="LolA"/>
    <property type="match status" value="1"/>
</dbReference>
<accession>A0AB39VT89</accession>
<dbReference type="Gene3D" id="2.50.20.10">
    <property type="entry name" value="Lipoprotein localisation LolA/LolB/LppX"/>
    <property type="match status" value="1"/>
</dbReference>
<keyword evidence="2" id="KW-0813">Transport</keyword>
<keyword evidence="3 5" id="KW-0732">Signal</keyword>
<keyword evidence="4" id="KW-0653">Protein transport</keyword>
<sequence length="201" mass="22906">MMRFLLTIIALVSLSAQAVTLDQLQQRFSQQPVLRAEFSQQRSVSGMDQKLNSSGNLLISRSDGLWWQQQKPFPLSLLLTDSKMVQTMAGQAPQVVTAQNNPQMFQFNSLLTALFHADHRALEQNFTLNFSDLGQGNWRLVLEPKTSPLNRLFKTITLDGQNYLNNIDINDMQGDSTKIRFFNQRTEPKTLTDAEKQHFSS</sequence>
<dbReference type="AlphaFoldDB" id="A0AB39VT89"/>
<dbReference type="GO" id="GO:0015031">
    <property type="term" value="P:protein transport"/>
    <property type="evidence" value="ECO:0007669"/>
    <property type="project" value="UniProtKB-KW"/>
</dbReference>
<proteinExistence type="predicted"/>
<dbReference type="EMBL" id="CP165628">
    <property type="protein sequence ID" value="XDU73444.1"/>
    <property type="molecule type" value="Genomic_DNA"/>
</dbReference>
<dbReference type="InterPro" id="IPR029046">
    <property type="entry name" value="LolA/LolB/LppX"/>
</dbReference>
<evidence type="ECO:0000256" key="2">
    <source>
        <dbReference type="ARBA" id="ARBA00022448"/>
    </source>
</evidence>
<evidence type="ECO:0000256" key="4">
    <source>
        <dbReference type="ARBA" id="ARBA00022927"/>
    </source>
</evidence>
<protein>
    <submittedName>
        <fullName evidence="6">Outer membrane lipoprotein carrier protein LolA</fullName>
    </submittedName>
</protein>
<name>A0AB39VT89_9GAMM</name>
<dbReference type="CDD" id="cd16325">
    <property type="entry name" value="LolA"/>
    <property type="match status" value="1"/>
</dbReference>
<dbReference type="PANTHER" id="PTHR35869:SF1">
    <property type="entry name" value="OUTER-MEMBRANE LIPOPROTEIN CARRIER PROTEIN"/>
    <property type="match status" value="1"/>
</dbReference>
<gene>
    <name evidence="6" type="ORF">AB3G37_04880</name>
</gene>
<feature type="signal peptide" evidence="5">
    <location>
        <begin position="1"/>
        <end position="18"/>
    </location>
</feature>
<reference evidence="6" key="1">
    <citation type="submission" date="2024-07" db="EMBL/GenBank/DDBJ databases">
        <authorList>
            <person name="Biller S.J."/>
        </authorList>
    </citation>
    <scope>NUCLEOTIDE SEQUENCE</scope>
    <source>
        <strain evidence="6">WC2420</strain>
    </source>
</reference>
<feature type="chain" id="PRO_5044297361" evidence="5">
    <location>
        <begin position="19"/>
        <end position="201"/>
    </location>
</feature>
<evidence type="ECO:0000256" key="1">
    <source>
        <dbReference type="ARBA" id="ARBA00011245"/>
    </source>
</evidence>
<evidence type="ECO:0000256" key="5">
    <source>
        <dbReference type="SAM" id="SignalP"/>
    </source>
</evidence>
<dbReference type="InterPro" id="IPR004564">
    <property type="entry name" value="OM_lipoprot_carrier_LolA-like"/>
</dbReference>